<sequence length="131" mass="15493">MKITMTIETDETYLSLISKEALFMGNTLFQAPILCYIYLYNKYNGWLHNLNDNEMQNLELLKVYKVLHNLACKGCAYLLIRELKSVSPLYGKNVSLENVEFEWFMIKNGSKTHGICHLLIREFYMMEFPYK</sequence>
<proteinExistence type="predicted"/>
<reference evidence="3 4" key="2">
    <citation type="submission" date="2024-07" db="EMBL/GenBank/DDBJ databases">
        <authorList>
            <person name="Akdeniz Z."/>
        </authorList>
    </citation>
    <scope>NUCLEOTIDE SEQUENCE [LARGE SCALE GENOMIC DNA]</scope>
</reference>
<feature type="transmembrane region" description="Helical" evidence="1">
    <location>
        <begin position="21"/>
        <end position="40"/>
    </location>
</feature>
<gene>
    <name evidence="2" type="ORF">HINF_LOCUS12390</name>
    <name evidence="3" type="ORF">HINF_LOCUS54765</name>
</gene>
<accession>A0AA86TQN0</accession>
<comment type="caution">
    <text evidence="2">The sequence shown here is derived from an EMBL/GenBank/DDBJ whole genome shotgun (WGS) entry which is preliminary data.</text>
</comment>
<dbReference type="EMBL" id="CATOUU010000321">
    <property type="protein sequence ID" value="CAI9924745.1"/>
    <property type="molecule type" value="Genomic_DNA"/>
</dbReference>
<evidence type="ECO:0000313" key="3">
    <source>
        <dbReference type="EMBL" id="CAL6070748.1"/>
    </source>
</evidence>
<keyword evidence="1" id="KW-0812">Transmembrane</keyword>
<organism evidence="2">
    <name type="scientific">Hexamita inflata</name>
    <dbReference type="NCBI Taxonomy" id="28002"/>
    <lineage>
        <taxon>Eukaryota</taxon>
        <taxon>Metamonada</taxon>
        <taxon>Diplomonadida</taxon>
        <taxon>Hexamitidae</taxon>
        <taxon>Hexamitinae</taxon>
        <taxon>Hexamita</taxon>
    </lineage>
</organism>
<evidence type="ECO:0000256" key="1">
    <source>
        <dbReference type="SAM" id="Phobius"/>
    </source>
</evidence>
<dbReference type="EMBL" id="CAXDID020000286">
    <property type="protein sequence ID" value="CAL6070748.1"/>
    <property type="molecule type" value="Genomic_DNA"/>
</dbReference>
<evidence type="ECO:0000313" key="2">
    <source>
        <dbReference type="EMBL" id="CAI9924745.1"/>
    </source>
</evidence>
<keyword evidence="1" id="KW-0472">Membrane</keyword>
<keyword evidence="4" id="KW-1185">Reference proteome</keyword>
<dbReference type="AlphaFoldDB" id="A0AA86TQN0"/>
<name>A0AA86TQN0_9EUKA</name>
<keyword evidence="1" id="KW-1133">Transmembrane helix</keyword>
<dbReference type="Proteomes" id="UP001642409">
    <property type="component" value="Unassembled WGS sequence"/>
</dbReference>
<protein>
    <submittedName>
        <fullName evidence="3">Hypothetical_protein</fullName>
    </submittedName>
</protein>
<reference evidence="2" key="1">
    <citation type="submission" date="2023-06" db="EMBL/GenBank/DDBJ databases">
        <authorList>
            <person name="Kurt Z."/>
        </authorList>
    </citation>
    <scope>NUCLEOTIDE SEQUENCE</scope>
</reference>
<evidence type="ECO:0000313" key="4">
    <source>
        <dbReference type="Proteomes" id="UP001642409"/>
    </source>
</evidence>